<evidence type="ECO:0000313" key="1">
    <source>
        <dbReference type="EMBL" id="KAH7926261.1"/>
    </source>
</evidence>
<organism evidence="1 2">
    <name type="scientific">Leucogyrophana mollusca</name>
    <dbReference type="NCBI Taxonomy" id="85980"/>
    <lineage>
        <taxon>Eukaryota</taxon>
        <taxon>Fungi</taxon>
        <taxon>Dikarya</taxon>
        <taxon>Basidiomycota</taxon>
        <taxon>Agaricomycotina</taxon>
        <taxon>Agaricomycetes</taxon>
        <taxon>Agaricomycetidae</taxon>
        <taxon>Boletales</taxon>
        <taxon>Boletales incertae sedis</taxon>
        <taxon>Leucogyrophana</taxon>
    </lineage>
</organism>
<evidence type="ECO:0000313" key="2">
    <source>
        <dbReference type="Proteomes" id="UP000790709"/>
    </source>
</evidence>
<name>A0ACB8BLA8_9AGAM</name>
<dbReference type="Proteomes" id="UP000790709">
    <property type="component" value="Unassembled WGS sequence"/>
</dbReference>
<sequence>MATAPAGLYLLIKGSLLNRVITLTMSTRIPLIYGAASFGAKSPQSVGARINTLEDAQQVIDLFVSHGHKGLDTSRIYGAGSSEEFLGQLDLKGCAIDTKAFPGRPRAFSPGGFAPDKLRVSLEQSLKALGKHKIRTFFLHCPDRSVPIEDTLRAVNEFHREGHFEEFGLSNYNSWEVAEIACIATVNGWVKPTVYEGVYNAVERNVEIELFPCLRHFGIRFSAYSPLAGGLLTGKILSEDDMQNASGSRWDISVSPIAQVLRTRYAPLLPVLRELKAITDKYNIRLSEVAQRWLQHHSGLQPTDAIIIGASSISQLETNLKECAGGPLPDDILGLLEDAWKQAKSVAPHYAF</sequence>
<dbReference type="EMBL" id="MU266386">
    <property type="protein sequence ID" value="KAH7926261.1"/>
    <property type="molecule type" value="Genomic_DNA"/>
</dbReference>
<reference evidence="1" key="1">
    <citation type="journal article" date="2021" name="New Phytol.">
        <title>Evolutionary innovations through gain and loss of genes in the ectomycorrhizal Boletales.</title>
        <authorList>
            <person name="Wu G."/>
            <person name="Miyauchi S."/>
            <person name="Morin E."/>
            <person name="Kuo A."/>
            <person name="Drula E."/>
            <person name="Varga T."/>
            <person name="Kohler A."/>
            <person name="Feng B."/>
            <person name="Cao Y."/>
            <person name="Lipzen A."/>
            <person name="Daum C."/>
            <person name="Hundley H."/>
            <person name="Pangilinan J."/>
            <person name="Johnson J."/>
            <person name="Barry K."/>
            <person name="LaButti K."/>
            <person name="Ng V."/>
            <person name="Ahrendt S."/>
            <person name="Min B."/>
            <person name="Choi I.G."/>
            <person name="Park H."/>
            <person name="Plett J.M."/>
            <person name="Magnuson J."/>
            <person name="Spatafora J.W."/>
            <person name="Nagy L.G."/>
            <person name="Henrissat B."/>
            <person name="Grigoriev I.V."/>
            <person name="Yang Z.L."/>
            <person name="Xu J."/>
            <person name="Martin F.M."/>
        </authorList>
    </citation>
    <scope>NUCLEOTIDE SEQUENCE</scope>
    <source>
        <strain evidence="1">KUC20120723A-06</strain>
    </source>
</reference>
<gene>
    <name evidence="1" type="ORF">BV22DRAFT_1033079</name>
</gene>
<protein>
    <submittedName>
        <fullName evidence="1">Aldo/keto reductase</fullName>
    </submittedName>
</protein>
<comment type="caution">
    <text evidence="1">The sequence shown here is derived from an EMBL/GenBank/DDBJ whole genome shotgun (WGS) entry which is preliminary data.</text>
</comment>
<accession>A0ACB8BLA8</accession>
<proteinExistence type="predicted"/>
<keyword evidence="2" id="KW-1185">Reference proteome</keyword>